<reference evidence="1" key="1">
    <citation type="submission" date="2023-08" db="EMBL/GenBank/DDBJ databases">
        <authorList>
            <person name="Alioto T."/>
            <person name="Alioto T."/>
            <person name="Gomez Garrido J."/>
        </authorList>
    </citation>
    <scope>NUCLEOTIDE SEQUENCE</scope>
</reference>
<dbReference type="InterPro" id="IPR036691">
    <property type="entry name" value="Endo/exonu/phosph_ase_sf"/>
</dbReference>
<name>A0AA36BJL1_OCTVU</name>
<accession>A0AA36BJL1</accession>
<sequence length="158" mass="17179">METKPNKSKQELKVAGWNVRTMLDKAASSRPERRSALIAHELSRLNIDIAAISEVRFADESSLKERGAGYTLFWSGKPSSKKRVSGVGLMENSAPGKCSTGDVIISHDKQLIPAGSHERTYNPPTASEVAVIMVGDDTNNPNIKPVDVVVQYRESNGS</sequence>
<gene>
    <name evidence="1" type="ORF">OCTVUL_1B026677</name>
</gene>
<protein>
    <submittedName>
        <fullName evidence="1">Uncharacterized protein</fullName>
    </submittedName>
</protein>
<dbReference type="Gene3D" id="3.60.10.10">
    <property type="entry name" value="Endonuclease/exonuclease/phosphatase"/>
    <property type="match status" value="1"/>
</dbReference>
<evidence type="ECO:0000313" key="2">
    <source>
        <dbReference type="Proteomes" id="UP001162480"/>
    </source>
</evidence>
<keyword evidence="2" id="KW-1185">Reference proteome</keyword>
<organism evidence="1 2">
    <name type="scientific">Octopus vulgaris</name>
    <name type="common">Common octopus</name>
    <dbReference type="NCBI Taxonomy" id="6645"/>
    <lineage>
        <taxon>Eukaryota</taxon>
        <taxon>Metazoa</taxon>
        <taxon>Spiralia</taxon>
        <taxon>Lophotrochozoa</taxon>
        <taxon>Mollusca</taxon>
        <taxon>Cephalopoda</taxon>
        <taxon>Coleoidea</taxon>
        <taxon>Octopodiformes</taxon>
        <taxon>Octopoda</taxon>
        <taxon>Incirrata</taxon>
        <taxon>Octopodidae</taxon>
        <taxon>Octopus</taxon>
    </lineage>
</organism>
<proteinExistence type="predicted"/>
<dbReference type="AlphaFoldDB" id="A0AA36BJL1"/>
<evidence type="ECO:0000313" key="1">
    <source>
        <dbReference type="EMBL" id="CAI9734636.1"/>
    </source>
</evidence>
<dbReference type="Proteomes" id="UP001162480">
    <property type="component" value="Chromosome 16"/>
</dbReference>
<dbReference type="SUPFAM" id="SSF56219">
    <property type="entry name" value="DNase I-like"/>
    <property type="match status" value="1"/>
</dbReference>
<dbReference type="EMBL" id="OX597829">
    <property type="protein sequence ID" value="CAI9734636.1"/>
    <property type="molecule type" value="Genomic_DNA"/>
</dbReference>